<protein>
    <submittedName>
        <fullName evidence="1">Uncharacterized protein</fullName>
    </submittedName>
</protein>
<dbReference type="EMBL" id="ML976071">
    <property type="protein sequence ID" value="KAF1939992.1"/>
    <property type="molecule type" value="Genomic_DNA"/>
</dbReference>
<gene>
    <name evidence="1" type="ORF">EJ02DRAFT_242576</name>
</gene>
<accession>A0A6A5SJJ2</accession>
<keyword evidence="2" id="KW-1185">Reference proteome</keyword>
<dbReference type="AlphaFoldDB" id="A0A6A5SJJ2"/>
<name>A0A6A5SJJ2_9PLEO</name>
<proteinExistence type="predicted"/>
<evidence type="ECO:0000313" key="2">
    <source>
        <dbReference type="Proteomes" id="UP000800038"/>
    </source>
</evidence>
<sequence>MMHYRLLVLASRSGPLNFLTSTYSMLTSSSSASPPIQCLAKTASPRTQVQQVVRHITSRDQSAPPSELGIALTCQNTRKESVVQSFSTTQA</sequence>
<organism evidence="1 2">
    <name type="scientific">Clathrospora elynae</name>
    <dbReference type="NCBI Taxonomy" id="706981"/>
    <lineage>
        <taxon>Eukaryota</taxon>
        <taxon>Fungi</taxon>
        <taxon>Dikarya</taxon>
        <taxon>Ascomycota</taxon>
        <taxon>Pezizomycotina</taxon>
        <taxon>Dothideomycetes</taxon>
        <taxon>Pleosporomycetidae</taxon>
        <taxon>Pleosporales</taxon>
        <taxon>Diademaceae</taxon>
        <taxon>Clathrospora</taxon>
    </lineage>
</organism>
<reference evidence="1" key="1">
    <citation type="journal article" date="2020" name="Stud. Mycol.">
        <title>101 Dothideomycetes genomes: a test case for predicting lifestyles and emergence of pathogens.</title>
        <authorList>
            <person name="Haridas S."/>
            <person name="Albert R."/>
            <person name="Binder M."/>
            <person name="Bloem J."/>
            <person name="Labutti K."/>
            <person name="Salamov A."/>
            <person name="Andreopoulos B."/>
            <person name="Baker S."/>
            <person name="Barry K."/>
            <person name="Bills G."/>
            <person name="Bluhm B."/>
            <person name="Cannon C."/>
            <person name="Castanera R."/>
            <person name="Culley D."/>
            <person name="Daum C."/>
            <person name="Ezra D."/>
            <person name="Gonzalez J."/>
            <person name="Henrissat B."/>
            <person name="Kuo A."/>
            <person name="Liang C."/>
            <person name="Lipzen A."/>
            <person name="Lutzoni F."/>
            <person name="Magnuson J."/>
            <person name="Mondo S."/>
            <person name="Nolan M."/>
            <person name="Ohm R."/>
            <person name="Pangilinan J."/>
            <person name="Park H.-J."/>
            <person name="Ramirez L."/>
            <person name="Alfaro M."/>
            <person name="Sun H."/>
            <person name="Tritt A."/>
            <person name="Yoshinaga Y."/>
            <person name="Zwiers L.-H."/>
            <person name="Turgeon B."/>
            <person name="Goodwin S."/>
            <person name="Spatafora J."/>
            <person name="Crous P."/>
            <person name="Grigoriev I."/>
        </authorList>
    </citation>
    <scope>NUCLEOTIDE SEQUENCE</scope>
    <source>
        <strain evidence="1">CBS 161.51</strain>
    </source>
</reference>
<dbReference type="Proteomes" id="UP000800038">
    <property type="component" value="Unassembled WGS sequence"/>
</dbReference>
<evidence type="ECO:0000313" key="1">
    <source>
        <dbReference type="EMBL" id="KAF1939992.1"/>
    </source>
</evidence>